<name>A0AAE0G2H2_9CHLO</name>
<reference evidence="3 4" key="1">
    <citation type="journal article" date="2015" name="Genome Biol. Evol.">
        <title>Comparative Genomics of a Bacterivorous Green Alga Reveals Evolutionary Causalities and Consequences of Phago-Mixotrophic Mode of Nutrition.</title>
        <authorList>
            <person name="Burns J.A."/>
            <person name="Paasch A."/>
            <person name="Narechania A."/>
            <person name="Kim E."/>
        </authorList>
    </citation>
    <scope>NUCLEOTIDE SEQUENCE [LARGE SCALE GENOMIC DNA]</scope>
    <source>
        <strain evidence="3 4">PLY_AMNH</strain>
    </source>
</reference>
<dbReference type="EMBL" id="LGRX02010524">
    <property type="protein sequence ID" value="KAK3270207.1"/>
    <property type="molecule type" value="Genomic_DNA"/>
</dbReference>
<organism evidence="3 4">
    <name type="scientific">Cymbomonas tetramitiformis</name>
    <dbReference type="NCBI Taxonomy" id="36881"/>
    <lineage>
        <taxon>Eukaryota</taxon>
        <taxon>Viridiplantae</taxon>
        <taxon>Chlorophyta</taxon>
        <taxon>Pyramimonadophyceae</taxon>
        <taxon>Pyramimonadales</taxon>
        <taxon>Pyramimonadaceae</taxon>
        <taxon>Cymbomonas</taxon>
    </lineage>
</organism>
<feature type="transmembrane region" description="Helical" evidence="2">
    <location>
        <begin position="813"/>
        <end position="834"/>
    </location>
</feature>
<keyword evidence="4" id="KW-1185">Reference proteome</keyword>
<feature type="region of interest" description="Disordered" evidence="1">
    <location>
        <begin position="64"/>
        <end position="155"/>
    </location>
</feature>
<feature type="compositionally biased region" description="Basic and acidic residues" evidence="1">
    <location>
        <begin position="142"/>
        <end position="155"/>
    </location>
</feature>
<feature type="non-terminal residue" evidence="3">
    <location>
        <position position="1"/>
    </location>
</feature>
<dbReference type="Proteomes" id="UP001190700">
    <property type="component" value="Unassembled WGS sequence"/>
</dbReference>
<evidence type="ECO:0000256" key="2">
    <source>
        <dbReference type="SAM" id="Phobius"/>
    </source>
</evidence>
<evidence type="ECO:0000256" key="1">
    <source>
        <dbReference type="SAM" id="MobiDB-lite"/>
    </source>
</evidence>
<accession>A0AAE0G2H2</accession>
<dbReference type="AlphaFoldDB" id="A0AAE0G2H2"/>
<keyword evidence="2" id="KW-0472">Membrane</keyword>
<keyword evidence="2" id="KW-1133">Transmembrane helix</keyword>
<feature type="transmembrane region" description="Helical" evidence="2">
    <location>
        <begin position="727"/>
        <end position="746"/>
    </location>
</feature>
<gene>
    <name evidence="3" type="ORF">CYMTET_21384</name>
</gene>
<protein>
    <submittedName>
        <fullName evidence="3">Uncharacterized protein</fullName>
    </submittedName>
</protein>
<proteinExistence type="predicted"/>
<feature type="region of interest" description="Disordered" evidence="1">
    <location>
        <begin position="197"/>
        <end position="224"/>
    </location>
</feature>
<feature type="transmembrane region" description="Helical" evidence="2">
    <location>
        <begin position="983"/>
        <end position="1006"/>
    </location>
</feature>
<feature type="compositionally biased region" description="Polar residues" evidence="1">
    <location>
        <begin position="98"/>
        <end position="110"/>
    </location>
</feature>
<keyword evidence="2" id="KW-0812">Transmembrane</keyword>
<feature type="transmembrane region" description="Helical" evidence="2">
    <location>
        <begin position="887"/>
        <end position="906"/>
    </location>
</feature>
<evidence type="ECO:0000313" key="3">
    <source>
        <dbReference type="EMBL" id="KAK3270207.1"/>
    </source>
</evidence>
<evidence type="ECO:0000313" key="4">
    <source>
        <dbReference type="Proteomes" id="UP001190700"/>
    </source>
</evidence>
<comment type="caution">
    <text evidence="3">The sequence shown here is derived from an EMBL/GenBank/DDBJ whole genome shotgun (WGS) entry which is preliminary data.</text>
</comment>
<sequence length="1095" mass="121650">GPSHGAEKEGVFRELLKSHGTEHLWFRYATGSLWTWTLTLEETYGTGTTLGVVKLGSLPGAPQLDPPAALPANVKGEAEEGGGAERPSLEAGRAAPSEPSTLTTPYQLRTDSALEPQPVLTSFPRSCDGTPLQTSSSLVATSEDHDSWQQGREQPHVPEARAVLEAKVGARELLEVHKSRLPQRTHSVAAVGALGGDRTVRGARPGGGEANLPAPRKSFRRSKASNPDILAPASLNAVATLDLDSILLQGHLTRLDMGTTPIDRILKLKVAQNLANSEHDPLDGTETSKLKGNDLLYAYQSMRAVPQEHMLYSMLAGDKQTPLRQPARDARNTRKGSKFKEAVSKLTMVRRLVQSARRSALTSSSELCRVIGLNFTAFMLAMPVAMLKKQAAESTAHKGASIRTMLNTQKKLERHDGEEQQSALAGDAEADVSIILTSPAKPSSLAGTKSNDATSLLCFERLLGTSLVHAYLCLHDVLVEDLQRKHLNPARSLAWSCPEGKNFDWFNVIFQEMLVLSGKPGWYLRTQLFNLVFLRDQGGGYRFSQELASALRAGEPKESVEDTIYLTFDVEELRRTLPTYLISACKTEGGDAEAELVWGTMLALALYNHLPFKWTMNPKDPPADRTTLGTELEEWLQAHAVGDTAATLRDRAADQVAQWQDAHVARLAALKERLEPSGDGMSKQRAPLWERSLKWVTGTLFFCVSSHPLVAIYLVKPMEAFSRAERLIVQVNVFVVMLSCCMAFYYSKAITTCVDFQSWVGCPNPNKDAPDCFGLTMCMDIMKMKTDKMFPEEVDSGGFVFTGFPQSTWMGRIWTVLIINAVLIPVNVFLMSLFSISGASSAAPGHFGMDVVAKTSHLMGPQRGAALTNIFMVLYAIFFDIKILTKTMAMLFMAIFAMLFKPVGLVTKYIKPALMRFIVVQLWWNKCKKYFWRKLVSSGNKLRSRCMFYAESNYQQIESPFQDPIQKYQIQVEGMMDATADKVAYGFLALFWGMTIWVLLTLGTQIRLIMGPDAETDLIKAWVMTFLFEQFGIKALKLMMVRSTGRFASKQYDKFMTGKELFDTIEWYEGYAMNFKLVYFPIEQDPDGFFGNVML</sequence>
<feature type="compositionally biased region" description="Polar residues" evidence="1">
    <location>
        <begin position="131"/>
        <end position="140"/>
    </location>
</feature>
<feature type="transmembrane region" description="Helical" evidence="2">
    <location>
        <begin position="864"/>
        <end position="881"/>
    </location>
</feature>